<proteinExistence type="predicted"/>
<gene>
    <name evidence="1" type="ORF">F2P81_021169</name>
</gene>
<sequence>MLTYNNDPRLCDDRHCIRPGADDIEIKDEDLIQRQLQVVFCRAVSRHIQEKAVNGGKIITITHIIEPSL</sequence>
<evidence type="ECO:0000313" key="1">
    <source>
        <dbReference type="EMBL" id="KAF0026432.1"/>
    </source>
</evidence>
<dbReference type="EMBL" id="VEVO01000019">
    <property type="protein sequence ID" value="KAF0026432.1"/>
    <property type="molecule type" value="Genomic_DNA"/>
</dbReference>
<dbReference type="AlphaFoldDB" id="A0A6A4S532"/>
<name>A0A6A4S532_SCOMX</name>
<organism evidence="1 2">
    <name type="scientific">Scophthalmus maximus</name>
    <name type="common">Turbot</name>
    <name type="synonym">Psetta maxima</name>
    <dbReference type="NCBI Taxonomy" id="52904"/>
    <lineage>
        <taxon>Eukaryota</taxon>
        <taxon>Metazoa</taxon>
        <taxon>Chordata</taxon>
        <taxon>Craniata</taxon>
        <taxon>Vertebrata</taxon>
        <taxon>Euteleostomi</taxon>
        <taxon>Actinopterygii</taxon>
        <taxon>Neopterygii</taxon>
        <taxon>Teleostei</taxon>
        <taxon>Neoteleostei</taxon>
        <taxon>Acanthomorphata</taxon>
        <taxon>Carangaria</taxon>
        <taxon>Pleuronectiformes</taxon>
        <taxon>Pleuronectoidei</taxon>
        <taxon>Scophthalmidae</taxon>
        <taxon>Scophthalmus</taxon>
    </lineage>
</organism>
<dbReference type="Proteomes" id="UP000438429">
    <property type="component" value="Unassembled WGS sequence"/>
</dbReference>
<evidence type="ECO:0000313" key="2">
    <source>
        <dbReference type="Proteomes" id="UP000438429"/>
    </source>
</evidence>
<reference evidence="1 2" key="1">
    <citation type="submission" date="2019-06" db="EMBL/GenBank/DDBJ databases">
        <title>Draft genomes of female and male turbot (Scophthalmus maximus).</title>
        <authorList>
            <person name="Xu H."/>
            <person name="Xu X.-W."/>
            <person name="Shao C."/>
            <person name="Chen S."/>
        </authorList>
    </citation>
    <scope>NUCLEOTIDE SEQUENCE [LARGE SCALE GENOMIC DNA]</scope>
    <source>
        <strain evidence="1">Ysfricsl-2016a</strain>
        <tissue evidence="1">Blood</tissue>
    </source>
</reference>
<protein>
    <submittedName>
        <fullName evidence="1">Uncharacterized protein</fullName>
    </submittedName>
</protein>
<comment type="caution">
    <text evidence="1">The sequence shown here is derived from an EMBL/GenBank/DDBJ whole genome shotgun (WGS) entry which is preliminary data.</text>
</comment>
<accession>A0A6A4S532</accession>